<reference evidence="1 2" key="1">
    <citation type="journal article" date="2016" name="Nat. Commun.">
        <title>Thousands of microbial genomes shed light on interconnected biogeochemical processes in an aquifer system.</title>
        <authorList>
            <person name="Anantharaman K."/>
            <person name="Brown C.T."/>
            <person name="Hug L.A."/>
            <person name="Sharon I."/>
            <person name="Castelle C.J."/>
            <person name="Probst A.J."/>
            <person name="Thomas B.C."/>
            <person name="Singh A."/>
            <person name="Wilkins M.J."/>
            <person name="Karaoz U."/>
            <person name="Brodie E.L."/>
            <person name="Williams K.H."/>
            <person name="Hubbard S.S."/>
            <person name="Banfield J.F."/>
        </authorList>
    </citation>
    <scope>NUCLEOTIDE SEQUENCE [LARGE SCALE GENOMIC DNA]</scope>
</reference>
<proteinExistence type="predicted"/>
<gene>
    <name evidence="1" type="ORF">A3A78_02155</name>
</gene>
<dbReference type="Proteomes" id="UP000176504">
    <property type="component" value="Unassembled WGS sequence"/>
</dbReference>
<comment type="caution">
    <text evidence="1">The sequence shown here is derived from an EMBL/GenBank/DDBJ whole genome shotgun (WGS) entry which is preliminary data.</text>
</comment>
<name>A0A1F4VF56_UNCKA</name>
<sequence length="357" mass="40962">MRLDVSPLWEEIKIYDQVSLVMQLLDLFSKGTKDSTRKLVYVRNTNDDEFVKKDVSLCGFKNEETLTELRNNKVFKSFRKINKAVLPSYSAKIDWKNLQKYAEKLHDLEAVDSYALERLKKSMFQTIFEITKKEHSNEFVVTEKILGTYFDNPGLAQKLRREDSPDTKAPFLTVLRALEQEKKIQLLEIAFDFRKLPLPAKEMDFERNIPIGEEIEFFPADHCFVNVKVTDVATLKRVFGTTKSTYLGKPKLFEKQGCGYLQYGSSKPVKIGKASSKHWKLLAFTFDALGAERTTPSVFEVIANKKDLQKSKSASNPTTMLSVIEYANKELQKGNKLKGRLAIVVDEKRNTVKATFV</sequence>
<evidence type="ECO:0000313" key="1">
    <source>
        <dbReference type="EMBL" id="OGC55817.1"/>
    </source>
</evidence>
<evidence type="ECO:0000313" key="2">
    <source>
        <dbReference type="Proteomes" id="UP000176504"/>
    </source>
</evidence>
<dbReference type="EMBL" id="MEVI01000001">
    <property type="protein sequence ID" value="OGC55817.1"/>
    <property type="molecule type" value="Genomic_DNA"/>
</dbReference>
<dbReference type="AlphaFoldDB" id="A0A1F4VF56"/>
<accession>A0A1F4VF56</accession>
<protein>
    <submittedName>
        <fullName evidence="1">Uncharacterized protein</fullName>
    </submittedName>
</protein>
<organism evidence="1 2">
    <name type="scientific">candidate division WWE3 bacterium RIFCSPLOWO2_01_FULL_41_18</name>
    <dbReference type="NCBI Taxonomy" id="1802625"/>
    <lineage>
        <taxon>Bacteria</taxon>
        <taxon>Katanobacteria</taxon>
    </lineage>
</organism>